<dbReference type="SUPFAM" id="SSF56954">
    <property type="entry name" value="Outer membrane efflux proteins (OEP)"/>
    <property type="match status" value="1"/>
</dbReference>
<feature type="chain" id="PRO_5029587972" description="TolC family protein" evidence="1">
    <location>
        <begin position="21"/>
        <end position="233"/>
    </location>
</feature>
<keyword evidence="1" id="KW-0732">Signal</keyword>
<proteinExistence type="predicted"/>
<evidence type="ECO:0000313" key="3">
    <source>
        <dbReference type="Proteomes" id="UP000462014"/>
    </source>
</evidence>
<reference evidence="2 3" key="1">
    <citation type="submission" date="2019-12" db="EMBL/GenBank/DDBJ databases">
        <title>Mucilaginibacter sp. HMF7410 genome sequencing and assembly.</title>
        <authorList>
            <person name="Kang H."/>
            <person name="Cha I."/>
            <person name="Kim H."/>
            <person name="Joh K."/>
        </authorList>
    </citation>
    <scope>NUCLEOTIDE SEQUENCE [LARGE SCALE GENOMIC DNA]</scope>
    <source>
        <strain evidence="2 3">HMF7410</strain>
    </source>
</reference>
<protein>
    <recommendedName>
        <fullName evidence="4">TolC family protein</fullName>
    </recommendedName>
</protein>
<organism evidence="2 3">
    <name type="scientific">Mucilaginibacter arboris</name>
    <dbReference type="NCBI Taxonomy" id="2682090"/>
    <lineage>
        <taxon>Bacteria</taxon>
        <taxon>Pseudomonadati</taxon>
        <taxon>Bacteroidota</taxon>
        <taxon>Sphingobacteriia</taxon>
        <taxon>Sphingobacteriales</taxon>
        <taxon>Sphingobacteriaceae</taxon>
        <taxon>Mucilaginibacter</taxon>
    </lineage>
</organism>
<feature type="signal peptide" evidence="1">
    <location>
        <begin position="1"/>
        <end position="20"/>
    </location>
</feature>
<evidence type="ECO:0000313" key="2">
    <source>
        <dbReference type="EMBL" id="MVN22948.1"/>
    </source>
</evidence>
<evidence type="ECO:0000256" key="1">
    <source>
        <dbReference type="SAM" id="SignalP"/>
    </source>
</evidence>
<dbReference type="Gene3D" id="1.20.1600.10">
    <property type="entry name" value="Outer membrane efflux proteins (OEP)"/>
    <property type="match status" value="1"/>
</dbReference>
<sequence>MYKRYTLFILLILITAFAKAQDSVIPDISYSYLDKLIASAKTNYPRVAAYKNRIDLAKTAVSKAGLSWFDLLTFSYIYQPDNTLNYTIPATNYATTTNRFLFNGIQLGLSLNLGSLLLKPANVKVAKTELKIIGEEQSEYLITLTMDVKRKYFTYLLQQNLVRIQTQSYQDMQSALKQAKYKFQKGEASFETYNATLLSAATRTEQKLQAETNFFIAKSDLEAIVGDKLENIK</sequence>
<dbReference type="Proteomes" id="UP000462014">
    <property type="component" value="Unassembled WGS sequence"/>
</dbReference>
<evidence type="ECO:0008006" key="4">
    <source>
        <dbReference type="Google" id="ProtNLM"/>
    </source>
</evidence>
<name>A0A7K1T0A1_9SPHI</name>
<dbReference type="EMBL" id="WPIK01000015">
    <property type="protein sequence ID" value="MVN22948.1"/>
    <property type="molecule type" value="Genomic_DNA"/>
</dbReference>
<comment type="caution">
    <text evidence="2">The sequence shown here is derived from an EMBL/GenBank/DDBJ whole genome shotgun (WGS) entry which is preliminary data.</text>
</comment>
<gene>
    <name evidence="2" type="ORF">GO621_15590</name>
</gene>
<dbReference type="RefSeq" id="WP_157568691.1">
    <property type="nucleotide sequence ID" value="NZ_WPIK01000015.1"/>
</dbReference>
<dbReference type="AlphaFoldDB" id="A0A7K1T0A1"/>
<keyword evidence="3" id="KW-1185">Reference proteome</keyword>
<dbReference type="GO" id="GO:0015562">
    <property type="term" value="F:efflux transmembrane transporter activity"/>
    <property type="evidence" value="ECO:0007669"/>
    <property type="project" value="InterPro"/>
</dbReference>
<accession>A0A7K1T0A1</accession>